<keyword evidence="9" id="KW-0472">Membrane</keyword>
<evidence type="ECO:0000256" key="7">
    <source>
        <dbReference type="ARBA" id="ARBA00022840"/>
    </source>
</evidence>
<evidence type="ECO:0000259" key="10">
    <source>
        <dbReference type="Pfam" id="PF07730"/>
    </source>
</evidence>
<evidence type="ECO:0000259" key="11">
    <source>
        <dbReference type="Pfam" id="PF23539"/>
    </source>
</evidence>
<dbReference type="InterPro" id="IPR011712">
    <property type="entry name" value="Sig_transdc_His_kin_sub3_dim/P"/>
</dbReference>
<dbReference type="Pfam" id="PF23539">
    <property type="entry name" value="DUF7134"/>
    <property type="match status" value="1"/>
</dbReference>
<evidence type="ECO:0000313" key="12">
    <source>
        <dbReference type="EMBL" id="PWB96850.1"/>
    </source>
</evidence>
<feature type="domain" description="Signal transduction histidine kinase subgroup 3 dimerisation and phosphoacceptor" evidence="10">
    <location>
        <begin position="200"/>
        <end position="265"/>
    </location>
</feature>
<evidence type="ECO:0000256" key="6">
    <source>
        <dbReference type="ARBA" id="ARBA00022777"/>
    </source>
</evidence>
<feature type="transmembrane region" description="Helical" evidence="9">
    <location>
        <begin position="68"/>
        <end position="84"/>
    </location>
</feature>
<keyword evidence="9" id="KW-0812">Transmembrane</keyword>
<comment type="caution">
    <text evidence="12">The sequence shown here is derived from an EMBL/GenBank/DDBJ whole genome shotgun (WGS) entry which is preliminary data.</text>
</comment>
<protein>
    <recommendedName>
        <fullName evidence="2">histidine kinase</fullName>
        <ecNumber evidence="2">2.7.13.3</ecNumber>
    </recommendedName>
</protein>
<keyword evidence="8" id="KW-0902">Two-component regulatory system</keyword>
<feature type="transmembrane region" description="Helical" evidence="9">
    <location>
        <begin position="48"/>
        <end position="63"/>
    </location>
</feature>
<keyword evidence="9" id="KW-1133">Transmembrane helix</keyword>
<evidence type="ECO:0000256" key="1">
    <source>
        <dbReference type="ARBA" id="ARBA00000085"/>
    </source>
</evidence>
<keyword evidence="5" id="KW-0547">Nucleotide-binding</keyword>
<dbReference type="InterPro" id="IPR036890">
    <property type="entry name" value="HATPase_C_sf"/>
</dbReference>
<evidence type="ECO:0000256" key="2">
    <source>
        <dbReference type="ARBA" id="ARBA00012438"/>
    </source>
</evidence>
<dbReference type="GO" id="GO:0005524">
    <property type="term" value="F:ATP binding"/>
    <property type="evidence" value="ECO:0007669"/>
    <property type="project" value="UniProtKB-KW"/>
</dbReference>
<keyword evidence="4" id="KW-0808">Transferase</keyword>
<dbReference type="PANTHER" id="PTHR24421">
    <property type="entry name" value="NITRATE/NITRITE SENSOR PROTEIN NARX-RELATED"/>
    <property type="match status" value="1"/>
</dbReference>
<feature type="transmembrane region" description="Helical" evidence="9">
    <location>
        <begin position="90"/>
        <end position="107"/>
    </location>
</feature>
<dbReference type="GO" id="GO:0016020">
    <property type="term" value="C:membrane"/>
    <property type="evidence" value="ECO:0007669"/>
    <property type="project" value="InterPro"/>
</dbReference>
<keyword evidence="13" id="KW-1185">Reference proteome</keyword>
<dbReference type="Pfam" id="PF07730">
    <property type="entry name" value="HisKA_3"/>
    <property type="match status" value="1"/>
</dbReference>
<evidence type="ECO:0000256" key="3">
    <source>
        <dbReference type="ARBA" id="ARBA00022553"/>
    </source>
</evidence>
<evidence type="ECO:0000256" key="5">
    <source>
        <dbReference type="ARBA" id="ARBA00022741"/>
    </source>
</evidence>
<dbReference type="GO" id="GO:0000155">
    <property type="term" value="F:phosphorelay sensor kinase activity"/>
    <property type="evidence" value="ECO:0007669"/>
    <property type="project" value="InterPro"/>
</dbReference>
<reference evidence="13" key="1">
    <citation type="submission" date="2018-04" db="EMBL/GenBank/DDBJ databases">
        <authorList>
            <person name="Liu S."/>
            <person name="Wang Z."/>
            <person name="Li J."/>
        </authorList>
    </citation>
    <scope>NUCLEOTIDE SEQUENCE [LARGE SCALE GENOMIC DNA]</scope>
    <source>
        <strain evidence="13">S1194</strain>
    </source>
</reference>
<dbReference type="GO" id="GO:0046983">
    <property type="term" value="F:protein dimerization activity"/>
    <property type="evidence" value="ECO:0007669"/>
    <property type="project" value="InterPro"/>
</dbReference>
<name>A0A2U1SYZ5_9MICO</name>
<evidence type="ECO:0000256" key="9">
    <source>
        <dbReference type="SAM" id="Phobius"/>
    </source>
</evidence>
<dbReference type="Proteomes" id="UP000244978">
    <property type="component" value="Unassembled WGS sequence"/>
</dbReference>
<dbReference type="EC" id="2.7.13.3" evidence="2"/>
<evidence type="ECO:0000256" key="4">
    <source>
        <dbReference type="ARBA" id="ARBA00022679"/>
    </source>
</evidence>
<dbReference type="InterPro" id="IPR050482">
    <property type="entry name" value="Sensor_HK_TwoCompSys"/>
</dbReference>
<keyword evidence="3" id="KW-0597">Phosphoprotein</keyword>
<organism evidence="12 13">
    <name type="scientific">Homoserinimonas hongtaonis</name>
    <dbReference type="NCBI Taxonomy" id="2079791"/>
    <lineage>
        <taxon>Bacteria</taxon>
        <taxon>Bacillati</taxon>
        <taxon>Actinomycetota</taxon>
        <taxon>Actinomycetes</taxon>
        <taxon>Micrococcales</taxon>
        <taxon>Microbacteriaceae</taxon>
        <taxon>Homoserinimonas</taxon>
    </lineage>
</organism>
<feature type="transmembrane region" description="Helical" evidence="9">
    <location>
        <begin position="112"/>
        <end position="131"/>
    </location>
</feature>
<feature type="domain" description="DUF7134" evidence="11">
    <location>
        <begin position="26"/>
        <end position="172"/>
    </location>
</feature>
<dbReference type="SUPFAM" id="SSF55874">
    <property type="entry name" value="ATPase domain of HSP90 chaperone/DNA topoisomerase II/histidine kinase"/>
    <property type="match status" value="1"/>
</dbReference>
<dbReference type="Gene3D" id="3.30.565.10">
    <property type="entry name" value="Histidine kinase-like ATPase, C-terminal domain"/>
    <property type="match status" value="1"/>
</dbReference>
<comment type="catalytic activity">
    <reaction evidence="1">
        <text>ATP + protein L-histidine = ADP + protein N-phospho-L-histidine.</text>
        <dbReference type="EC" id="2.7.13.3"/>
    </reaction>
</comment>
<dbReference type="PANTHER" id="PTHR24421:SF10">
    <property type="entry name" value="NITRATE_NITRITE SENSOR PROTEIN NARQ"/>
    <property type="match status" value="1"/>
</dbReference>
<dbReference type="AlphaFoldDB" id="A0A2U1SYZ5"/>
<keyword evidence="7" id="KW-0067">ATP-binding</keyword>
<dbReference type="CDD" id="cd16917">
    <property type="entry name" value="HATPase_UhpB-NarQ-NarX-like"/>
    <property type="match status" value="1"/>
</dbReference>
<dbReference type="RefSeq" id="WP_108996901.1">
    <property type="nucleotide sequence ID" value="NZ_QEEX01000001.1"/>
</dbReference>
<gene>
    <name evidence="12" type="ORF">DF220_02645</name>
</gene>
<feature type="transmembrane region" description="Helical" evidence="9">
    <location>
        <begin position="143"/>
        <end position="168"/>
    </location>
</feature>
<proteinExistence type="predicted"/>
<dbReference type="InterPro" id="IPR055558">
    <property type="entry name" value="DUF7134"/>
</dbReference>
<sequence length="409" mass="43265">MTPSSSAGSASSGVNLFREITRRQLVFDISLAIFCVLLRLAITVAEPAMYVVVIIMATALALRRASPALALIVAWVGAGFQLVAQLGPDVSNLAILAVLFTTAAYGGRVLKWAGLVSAIAGSLVIAIYLTIDVFLGGAPLNEVIQVFAGILIFALVGLGLSWTLGLLARTRRLAGESRSAQAKAEAEQRIAQREVIVEQERNRIARDMHDIVAHSLAVVIAQSDGARYARLTDPTAVDGALTTISSTAREALGDVRLLLSQLRHNQAEGPQPSLADLDRLVGQLRQAGLSIEVRETGEPLPLAQGQQLAAYRVIQEALTNALRHGDVDQPVELEIAWSPLGLHVTVTNHMRADAQLAPPLGHGLAGMRERAVLAGGDLTARPTSGLFVVSLSLPHSVPTTTAPTLKESS</sequence>
<accession>A0A2U1SYZ5</accession>
<keyword evidence="6 12" id="KW-0418">Kinase</keyword>
<dbReference type="Gene3D" id="1.20.5.1930">
    <property type="match status" value="1"/>
</dbReference>
<evidence type="ECO:0000256" key="8">
    <source>
        <dbReference type="ARBA" id="ARBA00023012"/>
    </source>
</evidence>
<evidence type="ECO:0000313" key="13">
    <source>
        <dbReference type="Proteomes" id="UP000244978"/>
    </source>
</evidence>
<dbReference type="EMBL" id="QEEX01000001">
    <property type="protein sequence ID" value="PWB96850.1"/>
    <property type="molecule type" value="Genomic_DNA"/>
</dbReference>